<dbReference type="InterPro" id="IPR053167">
    <property type="entry name" value="Spore_coat_component"/>
</dbReference>
<evidence type="ECO:0000313" key="4">
    <source>
        <dbReference type="Proteomes" id="UP000239197"/>
    </source>
</evidence>
<dbReference type="AlphaFoldDB" id="A0A2L1USD2"/>
<feature type="domain" description="Spore coat protein U/FanG" evidence="2">
    <location>
        <begin position="30"/>
        <end position="178"/>
    </location>
</feature>
<dbReference type="PANTHER" id="PTHR37089">
    <property type="entry name" value="PROTEIN U-RELATED"/>
    <property type="match status" value="1"/>
</dbReference>
<dbReference type="RefSeq" id="WP_104923256.1">
    <property type="nucleotide sequence ID" value="NZ_CP019062.1"/>
</dbReference>
<feature type="chain" id="PRO_5014869365" evidence="1">
    <location>
        <begin position="26"/>
        <end position="181"/>
    </location>
</feature>
<dbReference type="Pfam" id="PF05229">
    <property type="entry name" value="SCPU"/>
    <property type="match status" value="1"/>
</dbReference>
<sequence>MGEKNSLLLAILAAATLTLATGAQAAGNLTGQLGVSLTISTGCTVGNGTVTGGTNLWGNLNFGNYADLTSVINGTLLGANGTSAVTVTCSTGLSPTLSLNGGLAATGGVRAMTSSGNSIHYRLYSDSARSTEITINSPVTLGTGTTAQNIPIYGRVLPADQTSTTPAAGTYNDTVVATLSW</sequence>
<evidence type="ECO:0000259" key="2">
    <source>
        <dbReference type="Pfam" id="PF05229"/>
    </source>
</evidence>
<accession>A0A2L1USD2</accession>
<evidence type="ECO:0000313" key="3">
    <source>
        <dbReference type="EMBL" id="AVF35784.1"/>
    </source>
</evidence>
<evidence type="ECO:0000256" key="1">
    <source>
        <dbReference type="SAM" id="SignalP"/>
    </source>
</evidence>
<reference evidence="4" key="1">
    <citation type="submission" date="2017-01" db="EMBL/GenBank/DDBJ databases">
        <title>Genome sequence of Rouxiella sp. ERMR1:05.</title>
        <authorList>
            <person name="Kumar R."/>
            <person name="Singh D."/>
            <person name="Kumar S."/>
        </authorList>
    </citation>
    <scope>NUCLEOTIDE SEQUENCE [LARGE SCALE GENOMIC DNA]</scope>
    <source>
        <strain evidence="4">ERMR1:05</strain>
    </source>
</reference>
<keyword evidence="1" id="KW-0732">Signal</keyword>
<dbReference type="InterPro" id="IPR007893">
    <property type="entry name" value="Spore_coat_U/FanG"/>
</dbReference>
<dbReference type="EMBL" id="CP019062">
    <property type="protein sequence ID" value="AVF35784.1"/>
    <property type="molecule type" value="Genomic_DNA"/>
</dbReference>
<organism evidence="3 4">
    <name type="scientific">Rahnella sikkimica</name>
    <dbReference type="NCBI Taxonomy" id="1805933"/>
    <lineage>
        <taxon>Bacteria</taxon>
        <taxon>Pseudomonadati</taxon>
        <taxon>Pseudomonadota</taxon>
        <taxon>Gammaproteobacteria</taxon>
        <taxon>Enterobacterales</taxon>
        <taxon>Yersiniaceae</taxon>
        <taxon>Rahnella</taxon>
    </lineage>
</organism>
<dbReference type="OrthoDB" id="6506871at2"/>
<keyword evidence="3" id="KW-0946">Virion</keyword>
<dbReference type="KEGG" id="rox:BV494_12985"/>
<dbReference type="SMART" id="SM00972">
    <property type="entry name" value="SCPU"/>
    <property type="match status" value="1"/>
</dbReference>
<feature type="signal peptide" evidence="1">
    <location>
        <begin position="1"/>
        <end position="25"/>
    </location>
</feature>
<name>A0A2L1USD2_9GAMM</name>
<proteinExistence type="predicted"/>
<dbReference type="PANTHER" id="PTHR37089:SF4">
    <property type="entry name" value="EXPORTED PROTEIN"/>
    <property type="match status" value="1"/>
</dbReference>
<gene>
    <name evidence="3" type="ORF">BV494_12985</name>
</gene>
<keyword evidence="4" id="KW-1185">Reference proteome</keyword>
<protein>
    <submittedName>
        <fullName evidence="3">Spore coat protein U</fullName>
    </submittedName>
</protein>
<dbReference type="Proteomes" id="UP000239197">
    <property type="component" value="Chromosome"/>
</dbReference>
<keyword evidence="3" id="KW-0167">Capsid protein</keyword>